<dbReference type="GO" id="GO:0000902">
    <property type="term" value="P:cell morphogenesis"/>
    <property type="evidence" value="ECO:0007669"/>
    <property type="project" value="InterPro"/>
</dbReference>
<dbReference type="SUPFAM" id="SSF53067">
    <property type="entry name" value="Actin-like ATPase domain"/>
    <property type="match status" value="2"/>
</dbReference>
<dbReference type="AlphaFoldDB" id="B0CCQ7"/>
<organism evidence="7 8">
    <name type="scientific">Acaryochloris marina (strain MBIC 11017)</name>
    <dbReference type="NCBI Taxonomy" id="329726"/>
    <lineage>
        <taxon>Bacteria</taxon>
        <taxon>Bacillati</taxon>
        <taxon>Cyanobacteriota</taxon>
        <taxon>Cyanophyceae</taxon>
        <taxon>Acaryochloridales</taxon>
        <taxon>Acaryochloridaceae</taxon>
        <taxon>Acaryochloris</taxon>
    </lineage>
</organism>
<dbReference type="Gene3D" id="3.30.420.40">
    <property type="match status" value="3"/>
</dbReference>
<evidence type="ECO:0000256" key="6">
    <source>
        <dbReference type="HAMAP-Rule" id="MF_02207"/>
    </source>
</evidence>
<dbReference type="GO" id="GO:0008360">
    <property type="term" value="P:regulation of cell shape"/>
    <property type="evidence" value="ECO:0007669"/>
    <property type="project" value="UniProtKB-UniRule"/>
</dbReference>
<comment type="subcellular location">
    <subcellularLocation>
        <location evidence="6">Cytoplasm</location>
    </subcellularLocation>
    <text evidence="6">Membrane-associated.</text>
</comment>
<dbReference type="Proteomes" id="UP000000268">
    <property type="component" value="Chromosome"/>
</dbReference>
<reference evidence="7 8" key="1">
    <citation type="journal article" date="2008" name="Proc. Natl. Acad. Sci. U.S.A.">
        <title>Niche adaptation and genome expansion in the chlorophyll d-producing cyanobacterium Acaryochloris marina.</title>
        <authorList>
            <person name="Swingley W.D."/>
            <person name="Chen M."/>
            <person name="Cheung P.C."/>
            <person name="Conrad A.L."/>
            <person name="Dejesa L.C."/>
            <person name="Hao J."/>
            <person name="Honchak B.M."/>
            <person name="Karbach L.E."/>
            <person name="Kurdoglu A."/>
            <person name="Lahiri S."/>
            <person name="Mastrian S.D."/>
            <person name="Miyashita H."/>
            <person name="Page L."/>
            <person name="Ramakrishna P."/>
            <person name="Satoh S."/>
            <person name="Sattley W.M."/>
            <person name="Shimada Y."/>
            <person name="Taylor H.L."/>
            <person name="Tomo T."/>
            <person name="Tsuchiya T."/>
            <person name="Wang Z.T."/>
            <person name="Raymond J."/>
            <person name="Mimuro M."/>
            <person name="Blankenship R.E."/>
            <person name="Touchman J.W."/>
        </authorList>
    </citation>
    <scope>NUCLEOTIDE SEQUENCE [LARGE SCALE GENOMIC DNA]</scope>
    <source>
        <strain evidence="8">MBIC 11017</strain>
    </source>
</reference>
<name>B0CCQ7_ACAM1</name>
<evidence type="ECO:0000256" key="2">
    <source>
        <dbReference type="ARBA" id="ARBA00022741"/>
    </source>
</evidence>
<dbReference type="InterPro" id="IPR056546">
    <property type="entry name" value="MreB_MamK-like"/>
</dbReference>
<keyword evidence="2 6" id="KW-0547">Nucleotide-binding</keyword>
<comment type="function">
    <text evidence="6">Forms membrane-associated dynamic filaments that are essential for cell shape determination. Acts by regulating cell wall synthesis and cell elongation, and thus cell shape. A feedback loop between cell geometry and MreB localization may maintain elongated cell shape by targeting cell wall growth to regions of negative cell wall curvature.</text>
</comment>
<feature type="binding site" evidence="6">
    <location>
        <begin position="161"/>
        <end position="163"/>
    </location>
    <ligand>
        <name>ATP</name>
        <dbReference type="ChEBI" id="CHEBI:30616"/>
    </ligand>
</feature>
<dbReference type="HOGENOM" id="CLU_052037_0_0_3"/>
<dbReference type="Pfam" id="PF06723">
    <property type="entry name" value="MreB_Mbl"/>
    <property type="match status" value="1"/>
</dbReference>
<dbReference type="EMBL" id="CP000828">
    <property type="protein sequence ID" value="ABW29219.1"/>
    <property type="molecule type" value="Genomic_DNA"/>
</dbReference>
<gene>
    <name evidence="6" type="primary">mreB</name>
    <name evidence="7" type="ordered locus">AM1_4239</name>
</gene>
<evidence type="ECO:0000313" key="8">
    <source>
        <dbReference type="Proteomes" id="UP000000268"/>
    </source>
</evidence>
<dbReference type="HAMAP" id="MF_02207">
    <property type="entry name" value="MreB"/>
    <property type="match status" value="1"/>
</dbReference>
<dbReference type="GO" id="GO:0005524">
    <property type="term" value="F:ATP binding"/>
    <property type="evidence" value="ECO:0007669"/>
    <property type="project" value="UniProtKB-KW"/>
</dbReference>
<proteinExistence type="inferred from homology"/>
<keyword evidence="8" id="KW-1185">Reference proteome</keyword>
<dbReference type="CDD" id="cd10225">
    <property type="entry name" value="ASKHA_NBD_MreB-like"/>
    <property type="match status" value="1"/>
</dbReference>
<dbReference type="STRING" id="329726.AM1_4239"/>
<evidence type="ECO:0000313" key="7">
    <source>
        <dbReference type="EMBL" id="ABW29219.1"/>
    </source>
</evidence>
<evidence type="ECO:0000256" key="4">
    <source>
        <dbReference type="ARBA" id="ARBA00022960"/>
    </source>
</evidence>
<comment type="similarity">
    <text evidence="5 6">Belongs to the FtsA/MreB family.</text>
</comment>
<evidence type="ECO:0000256" key="3">
    <source>
        <dbReference type="ARBA" id="ARBA00022840"/>
    </source>
</evidence>
<feature type="binding site" evidence="6">
    <location>
        <begin position="17"/>
        <end position="19"/>
    </location>
    <ligand>
        <name>ATP</name>
        <dbReference type="ChEBI" id="CHEBI:30616"/>
    </ligand>
</feature>
<dbReference type="InterPro" id="IPR004753">
    <property type="entry name" value="MreB"/>
</dbReference>
<accession>B0CCQ7</accession>
<dbReference type="eggNOG" id="COG1077">
    <property type="taxonomic scope" value="Bacteria"/>
</dbReference>
<sequence length="342" mass="36490">MGPLNHLSHGIGIDLGTANTLIFLSDQGIVLREPSVVALDQTSRSLLAIGSEAEAMMRRNPASIDVNRPLSDGVIVGFDTARLMLKHFIQQVQKGQTLLYPRVIISSPVGSTSIEKRALSEVAAQAGAREVYLIDEPVAAAIGADLPVEEPIGNMVVDIGGGTTEIAVVSYMGTVVTESLRVAGNKFDDIICRHVKKNHDLLIGERTAESVKMKIGTVYPHPEHDEAELEISGLRLLSGLPGSVVLQGSEIREALSESLNRIVSAIKKVLEKIPPELAADLIDRGIVITGGGAKLKGLDALISYETGLVVHVPSDPLSCVALGTGKVLENFKTLERVLQKRL</sequence>
<dbReference type="InterPro" id="IPR043129">
    <property type="entry name" value="ATPase_NBD"/>
</dbReference>
<dbReference type="NCBIfam" id="NF010539">
    <property type="entry name" value="PRK13927.1"/>
    <property type="match status" value="1"/>
</dbReference>
<evidence type="ECO:0000256" key="1">
    <source>
        <dbReference type="ARBA" id="ARBA00022490"/>
    </source>
</evidence>
<keyword evidence="4 6" id="KW-0133">Cell shape</keyword>
<dbReference type="NCBIfam" id="TIGR00904">
    <property type="entry name" value="mreB"/>
    <property type="match status" value="1"/>
</dbReference>
<protein>
    <recommendedName>
        <fullName evidence="6">Cell shape-determining protein MreB</fullName>
    </recommendedName>
</protein>
<dbReference type="PANTHER" id="PTHR42749:SF1">
    <property type="entry name" value="CELL SHAPE-DETERMINING PROTEIN MREB"/>
    <property type="match status" value="1"/>
</dbReference>
<keyword evidence="3 6" id="KW-0067">ATP-binding</keyword>
<dbReference type="PRINTS" id="PR01652">
    <property type="entry name" value="SHAPEPROTEIN"/>
</dbReference>
<dbReference type="OrthoDB" id="9768127at2"/>
<feature type="binding site" evidence="6">
    <location>
        <begin position="209"/>
        <end position="212"/>
    </location>
    <ligand>
        <name>ATP</name>
        <dbReference type="ChEBI" id="CHEBI:30616"/>
    </ligand>
</feature>
<comment type="caution">
    <text evidence="6">Lacks conserved residue(s) required for the propagation of feature annotation.</text>
</comment>
<comment type="subunit">
    <text evidence="6">Forms polymers.</text>
</comment>
<dbReference type="GO" id="GO:0005737">
    <property type="term" value="C:cytoplasm"/>
    <property type="evidence" value="ECO:0007669"/>
    <property type="project" value="UniProtKB-SubCell"/>
</dbReference>
<dbReference type="PANTHER" id="PTHR42749">
    <property type="entry name" value="CELL SHAPE-DETERMINING PROTEIN MREB"/>
    <property type="match status" value="1"/>
</dbReference>
<dbReference type="KEGG" id="amr:AM1_4239"/>
<evidence type="ECO:0000256" key="5">
    <source>
        <dbReference type="ARBA" id="ARBA00023458"/>
    </source>
</evidence>
<keyword evidence="1 6" id="KW-0963">Cytoplasm</keyword>